<keyword evidence="3" id="KW-1185">Reference proteome</keyword>
<gene>
    <name evidence="2" type="ORF">DUNSADRAFT_8891</name>
</gene>
<keyword evidence="1" id="KW-0812">Transmembrane</keyword>
<reference evidence="2" key="1">
    <citation type="submission" date="2017-08" db="EMBL/GenBank/DDBJ databases">
        <authorList>
            <person name="Polle J.E."/>
            <person name="Barry K."/>
            <person name="Cushman J."/>
            <person name="Schmutz J."/>
            <person name="Tran D."/>
            <person name="Hathwaick L.T."/>
            <person name="Yim W.C."/>
            <person name="Jenkins J."/>
            <person name="Mckie-Krisberg Z.M."/>
            <person name="Prochnik S."/>
            <person name="Lindquist E."/>
            <person name="Dockter R.B."/>
            <person name="Adam C."/>
            <person name="Molina H."/>
            <person name="Bunkerborg J."/>
            <person name="Jin E."/>
            <person name="Buchheim M."/>
            <person name="Magnuson J."/>
        </authorList>
    </citation>
    <scope>NUCLEOTIDE SEQUENCE</scope>
    <source>
        <strain evidence="2">CCAP 19/18</strain>
    </source>
</reference>
<dbReference type="EMBL" id="MU072637">
    <property type="protein sequence ID" value="KAF5825545.1"/>
    <property type="molecule type" value="Genomic_DNA"/>
</dbReference>
<dbReference type="PANTHER" id="PTHR21229">
    <property type="entry name" value="LUNG SEVEN TRANSMEMBRANE RECEPTOR"/>
    <property type="match status" value="1"/>
</dbReference>
<sequence>MQKLISKQAPEFKQAYAVSPGLFYLYFANCDGQPVSFTGIIELYNNKNGIKDYLSVGETELETVYWVMFALFTAIAAAWSWFVWRERQYAHRVHILMAALCYFKALTLLSQ</sequence>
<name>A0ABQ7FSP7_DUNSA</name>
<feature type="transmembrane region" description="Helical" evidence="1">
    <location>
        <begin position="64"/>
        <end position="84"/>
    </location>
</feature>
<feature type="non-terminal residue" evidence="2">
    <location>
        <position position="111"/>
    </location>
</feature>
<organism evidence="2 3">
    <name type="scientific">Dunaliella salina</name>
    <name type="common">Green alga</name>
    <name type="synonym">Protococcus salinus</name>
    <dbReference type="NCBI Taxonomy" id="3046"/>
    <lineage>
        <taxon>Eukaryota</taxon>
        <taxon>Viridiplantae</taxon>
        <taxon>Chlorophyta</taxon>
        <taxon>core chlorophytes</taxon>
        <taxon>Chlorophyceae</taxon>
        <taxon>CS clade</taxon>
        <taxon>Chlamydomonadales</taxon>
        <taxon>Dunaliellaceae</taxon>
        <taxon>Dunaliella</taxon>
    </lineage>
</organism>
<accession>A0ABQ7FSP7</accession>
<dbReference type="Proteomes" id="UP000815325">
    <property type="component" value="Unassembled WGS sequence"/>
</dbReference>
<dbReference type="PANTHER" id="PTHR21229:SF2">
    <property type="entry name" value="RE59932P"/>
    <property type="match status" value="1"/>
</dbReference>
<evidence type="ECO:0000313" key="2">
    <source>
        <dbReference type="EMBL" id="KAF5825545.1"/>
    </source>
</evidence>
<evidence type="ECO:0000256" key="1">
    <source>
        <dbReference type="SAM" id="Phobius"/>
    </source>
</evidence>
<keyword evidence="1" id="KW-1133">Transmembrane helix</keyword>
<evidence type="ECO:0000313" key="3">
    <source>
        <dbReference type="Proteomes" id="UP000815325"/>
    </source>
</evidence>
<proteinExistence type="predicted"/>
<keyword evidence="1" id="KW-0472">Membrane</keyword>
<dbReference type="InterPro" id="IPR009637">
    <property type="entry name" value="GPR107/GPR108-like"/>
</dbReference>
<comment type="caution">
    <text evidence="2">The sequence shown here is derived from an EMBL/GenBank/DDBJ whole genome shotgun (WGS) entry which is preliminary data.</text>
</comment>
<protein>
    <submittedName>
        <fullName evidence="2">Uncharacterized protein</fullName>
    </submittedName>
</protein>